<dbReference type="AlphaFoldDB" id="A0A976A828"/>
<reference evidence="2 3" key="1">
    <citation type="submission" date="2018-01" db="EMBL/GenBank/DDBJ databases">
        <authorList>
            <person name="Clerissi C."/>
        </authorList>
    </citation>
    <scope>NUCLEOTIDE SEQUENCE [LARGE SCALE GENOMIC DNA]</scope>
    <source>
        <strain evidence="2">Cupriavidus sp. LMG 19464</strain>
    </source>
</reference>
<feature type="region of interest" description="Disordered" evidence="1">
    <location>
        <begin position="1"/>
        <end position="31"/>
    </location>
</feature>
<accession>A0A976A828</accession>
<evidence type="ECO:0000313" key="2">
    <source>
        <dbReference type="EMBL" id="SOY67727.1"/>
    </source>
</evidence>
<comment type="caution">
    <text evidence="2">The sequence shown here is derived from an EMBL/GenBank/DDBJ whole genome shotgun (WGS) entry which is preliminary data.</text>
</comment>
<dbReference type="Proteomes" id="UP000256780">
    <property type="component" value="Chromosome CBM2587_b"/>
</dbReference>
<dbReference type="EMBL" id="OFSQ01000038">
    <property type="protein sequence ID" value="SOY67727.1"/>
    <property type="molecule type" value="Genomic_DNA"/>
</dbReference>
<evidence type="ECO:0000256" key="1">
    <source>
        <dbReference type="SAM" id="MobiDB-lite"/>
    </source>
</evidence>
<proteinExistence type="predicted"/>
<organism evidence="2 3">
    <name type="scientific">Cupriavidus taiwanensis</name>
    <dbReference type="NCBI Taxonomy" id="164546"/>
    <lineage>
        <taxon>Bacteria</taxon>
        <taxon>Pseudomonadati</taxon>
        <taxon>Pseudomonadota</taxon>
        <taxon>Betaproteobacteria</taxon>
        <taxon>Burkholderiales</taxon>
        <taxon>Burkholderiaceae</taxon>
        <taxon>Cupriavidus</taxon>
    </lineage>
</organism>
<gene>
    <name evidence="2" type="ORF">CBM2587_B90177</name>
</gene>
<protein>
    <submittedName>
        <fullName evidence="2">Uncharacterized protein</fullName>
    </submittedName>
</protein>
<evidence type="ECO:0000313" key="3">
    <source>
        <dbReference type="Proteomes" id="UP000256780"/>
    </source>
</evidence>
<feature type="compositionally biased region" description="Low complexity" evidence="1">
    <location>
        <begin position="16"/>
        <end position="25"/>
    </location>
</feature>
<name>A0A976A828_9BURK</name>
<sequence>MQHPQHTIAQRHCRGPHGPQGPHMGPSRRTTVLIPTRTAAHDDARQRALPA</sequence>
<dbReference type="RefSeq" id="WP_198048199.1">
    <property type="nucleotide sequence ID" value="NZ_JASNFM010000003.1"/>
</dbReference>